<organism evidence="3 4">
    <name type="scientific">Luteimonas fraxinea</name>
    <dbReference type="NCBI Taxonomy" id="2901869"/>
    <lineage>
        <taxon>Bacteria</taxon>
        <taxon>Pseudomonadati</taxon>
        <taxon>Pseudomonadota</taxon>
        <taxon>Gammaproteobacteria</taxon>
        <taxon>Lysobacterales</taxon>
        <taxon>Lysobacteraceae</taxon>
        <taxon>Luteimonas</taxon>
    </lineage>
</organism>
<dbReference type="Gene3D" id="3.40.50.1820">
    <property type="entry name" value="alpha/beta hydrolase"/>
    <property type="match status" value="1"/>
</dbReference>
<evidence type="ECO:0000256" key="1">
    <source>
        <dbReference type="SAM" id="Phobius"/>
    </source>
</evidence>
<gene>
    <name evidence="3" type="ORF">LTT95_01355</name>
</gene>
<keyword evidence="3" id="KW-0378">Hydrolase</keyword>
<keyword evidence="1" id="KW-1133">Transmembrane helix</keyword>
<dbReference type="PANTHER" id="PTHR43798">
    <property type="entry name" value="MONOACYLGLYCEROL LIPASE"/>
    <property type="match status" value="1"/>
</dbReference>
<evidence type="ECO:0000259" key="2">
    <source>
        <dbReference type="Pfam" id="PF00561"/>
    </source>
</evidence>
<evidence type="ECO:0000313" key="4">
    <source>
        <dbReference type="Proteomes" id="UP001430360"/>
    </source>
</evidence>
<dbReference type="SUPFAM" id="SSF53474">
    <property type="entry name" value="alpha/beta-Hydrolases"/>
    <property type="match status" value="1"/>
</dbReference>
<name>A0ABS8UA28_9GAMM</name>
<feature type="domain" description="AB hydrolase-1" evidence="2">
    <location>
        <begin position="76"/>
        <end position="181"/>
    </location>
</feature>
<protein>
    <submittedName>
        <fullName evidence="3">Alpha/beta hydrolase</fullName>
    </submittedName>
</protein>
<dbReference type="Proteomes" id="UP001430360">
    <property type="component" value="Unassembled WGS sequence"/>
</dbReference>
<dbReference type="EMBL" id="JAJQKU010000001">
    <property type="protein sequence ID" value="MCD9095591.1"/>
    <property type="molecule type" value="Genomic_DNA"/>
</dbReference>
<sequence length="327" mass="35952">MQALSHPFAAALVAAACVAAIGIAAFAWVLFREPRQLIRAEYGRQRRRLRLAVHRARIDGLHWCWTERAGTHATAPTLVMLHGYTGSKENWYRLVPELDARFRLVMPDLPGWGDSERIANADHGFVAEAAHVAAFLRHLDAGPVVLLGHSMGGGIAALVAAKYPDLVARVGLLDAAGVHFEDNAFGLAVLDGRNPFGIEDTASMEQYLSVLFHERSARPPLPWPGTIAFVRHRRNEAAFEQSVLDRIGRSDERFAPGDAAGDIRQPALLIWGAHDEVIDPSAMALYAARMPQARQVLLDRSGHMTLMEQPRDVADAVHWLIERGTPA</sequence>
<reference evidence="3" key="2">
    <citation type="journal article" date="2022" name="Syst. Appl. Microbiol.">
        <title>Physiological and genomic characterisation of Luteimonas fraxinea sp. nov., a bacterial species associated with trees tolerant to ash dieback.</title>
        <authorList>
            <person name="Ulrich K."/>
            <person name="Becker R."/>
            <person name="Behrendt U."/>
            <person name="Kube M."/>
            <person name="Schneck V."/>
            <person name="Ulrich A."/>
        </authorList>
    </citation>
    <scope>NUCLEOTIDE SEQUENCE</scope>
    <source>
        <strain evidence="3">A1P009</strain>
    </source>
</reference>
<feature type="transmembrane region" description="Helical" evidence="1">
    <location>
        <begin position="6"/>
        <end position="31"/>
    </location>
</feature>
<dbReference type="GO" id="GO:0016787">
    <property type="term" value="F:hydrolase activity"/>
    <property type="evidence" value="ECO:0007669"/>
    <property type="project" value="UniProtKB-KW"/>
</dbReference>
<dbReference type="InterPro" id="IPR000073">
    <property type="entry name" value="AB_hydrolase_1"/>
</dbReference>
<keyword evidence="1" id="KW-0812">Transmembrane</keyword>
<dbReference type="Pfam" id="PF00561">
    <property type="entry name" value="Abhydrolase_1"/>
    <property type="match status" value="2"/>
</dbReference>
<reference evidence="3" key="1">
    <citation type="submission" date="2021-12" db="EMBL/GenBank/DDBJ databases">
        <authorList>
            <person name="Ulrich A."/>
        </authorList>
    </citation>
    <scope>NUCLEOTIDE SEQUENCE</scope>
    <source>
        <strain evidence="3">A1P009</strain>
    </source>
</reference>
<dbReference type="InterPro" id="IPR029058">
    <property type="entry name" value="AB_hydrolase_fold"/>
</dbReference>
<feature type="domain" description="AB hydrolase-1" evidence="2">
    <location>
        <begin position="258"/>
        <end position="310"/>
    </location>
</feature>
<dbReference type="RefSeq" id="WP_232147782.1">
    <property type="nucleotide sequence ID" value="NZ_CP089507.1"/>
</dbReference>
<keyword evidence="1" id="KW-0472">Membrane</keyword>
<keyword evidence="4" id="KW-1185">Reference proteome</keyword>
<proteinExistence type="predicted"/>
<evidence type="ECO:0000313" key="3">
    <source>
        <dbReference type="EMBL" id="MCD9095591.1"/>
    </source>
</evidence>
<dbReference type="PANTHER" id="PTHR43798:SF5">
    <property type="entry name" value="MONOACYLGLYCEROL LIPASE ABHD6"/>
    <property type="match status" value="1"/>
</dbReference>
<comment type="caution">
    <text evidence="3">The sequence shown here is derived from an EMBL/GenBank/DDBJ whole genome shotgun (WGS) entry which is preliminary data.</text>
</comment>
<dbReference type="PRINTS" id="PR00111">
    <property type="entry name" value="ABHYDROLASE"/>
</dbReference>
<dbReference type="InterPro" id="IPR050266">
    <property type="entry name" value="AB_hydrolase_sf"/>
</dbReference>
<accession>A0ABS8UA28</accession>